<accession>A0ABD0NLQ2</accession>
<evidence type="ECO:0000313" key="2">
    <source>
        <dbReference type="EMBL" id="KAL0162889.1"/>
    </source>
</evidence>
<dbReference type="EMBL" id="JAMKFB020000021">
    <property type="protein sequence ID" value="KAL0162889.1"/>
    <property type="molecule type" value="Genomic_DNA"/>
</dbReference>
<keyword evidence="3" id="KW-1185">Reference proteome</keyword>
<keyword evidence="1" id="KW-1133">Transmembrane helix</keyword>
<comment type="caution">
    <text evidence="2">The sequence shown here is derived from an EMBL/GenBank/DDBJ whole genome shotgun (WGS) entry which is preliminary data.</text>
</comment>
<evidence type="ECO:0000256" key="1">
    <source>
        <dbReference type="SAM" id="Phobius"/>
    </source>
</evidence>
<dbReference type="Proteomes" id="UP001529510">
    <property type="component" value="Unassembled WGS sequence"/>
</dbReference>
<name>A0ABD0NLQ2_CIRMR</name>
<sequence length="56" mass="6240">LLLPYIGLKGLYFLGYFVFGLGTGLIGLFPDIVATLTLTLYTIPFNLISEYHKAEE</sequence>
<evidence type="ECO:0000313" key="3">
    <source>
        <dbReference type="Proteomes" id="UP001529510"/>
    </source>
</evidence>
<dbReference type="AlphaFoldDB" id="A0ABD0NLQ2"/>
<proteinExistence type="predicted"/>
<keyword evidence="1" id="KW-0812">Transmembrane</keyword>
<reference evidence="2 3" key="1">
    <citation type="submission" date="2024-05" db="EMBL/GenBank/DDBJ databases">
        <title>Genome sequencing and assembly of Indian major carp, Cirrhinus mrigala (Hamilton, 1822).</title>
        <authorList>
            <person name="Mohindra V."/>
            <person name="Chowdhury L.M."/>
            <person name="Lal K."/>
            <person name="Jena J.K."/>
        </authorList>
    </citation>
    <scope>NUCLEOTIDE SEQUENCE [LARGE SCALE GENOMIC DNA]</scope>
    <source>
        <strain evidence="2">CM1030</strain>
        <tissue evidence="2">Blood</tissue>
    </source>
</reference>
<gene>
    <name evidence="2" type="ORF">M9458_042285</name>
</gene>
<feature type="transmembrane region" description="Helical" evidence="1">
    <location>
        <begin position="12"/>
        <end position="43"/>
    </location>
</feature>
<keyword evidence="1" id="KW-0472">Membrane</keyword>
<protein>
    <recommendedName>
        <fullName evidence="4">AI-2E family transporter</fullName>
    </recommendedName>
</protein>
<organism evidence="2 3">
    <name type="scientific">Cirrhinus mrigala</name>
    <name type="common">Mrigala</name>
    <dbReference type="NCBI Taxonomy" id="683832"/>
    <lineage>
        <taxon>Eukaryota</taxon>
        <taxon>Metazoa</taxon>
        <taxon>Chordata</taxon>
        <taxon>Craniata</taxon>
        <taxon>Vertebrata</taxon>
        <taxon>Euteleostomi</taxon>
        <taxon>Actinopterygii</taxon>
        <taxon>Neopterygii</taxon>
        <taxon>Teleostei</taxon>
        <taxon>Ostariophysi</taxon>
        <taxon>Cypriniformes</taxon>
        <taxon>Cyprinidae</taxon>
        <taxon>Labeoninae</taxon>
        <taxon>Labeonini</taxon>
        <taxon>Cirrhinus</taxon>
    </lineage>
</organism>
<feature type="non-terminal residue" evidence="2">
    <location>
        <position position="56"/>
    </location>
</feature>
<feature type="non-terminal residue" evidence="2">
    <location>
        <position position="1"/>
    </location>
</feature>
<evidence type="ECO:0008006" key="4">
    <source>
        <dbReference type="Google" id="ProtNLM"/>
    </source>
</evidence>